<protein>
    <submittedName>
        <fullName evidence="2">Type IV secretion system protein virB1</fullName>
    </submittedName>
</protein>
<evidence type="ECO:0000313" key="2">
    <source>
        <dbReference type="EMBL" id="OSI13919.1"/>
    </source>
</evidence>
<dbReference type="EMBL" id="MTBO01000049">
    <property type="protein sequence ID" value="OSI13919.1"/>
    <property type="molecule type" value="Genomic_DNA"/>
</dbReference>
<dbReference type="AlphaFoldDB" id="A0A1X3D1W7"/>
<evidence type="ECO:0000259" key="1">
    <source>
        <dbReference type="Pfam" id="PF01464"/>
    </source>
</evidence>
<reference evidence="3" key="1">
    <citation type="submission" date="2017-01" db="EMBL/GenBank/DDBJ databases">
        <authorList>
            <person name="Wolfgang W.J."/>
            <person name="Cole J."/>
            <person name="Wroblewski D."/>
            <person name="Mcginnis J."/>
            <person name="Musser K.A."/>
        </authorList>
    </citation>
    <scope>NUCLEOTIDE SEQUENCE [LARGE SCALE GENOMIC DNA]</scope>
    <source>
        <strain evidence="3">DSM 19151</strain>
    </source>
</reference>
<dbReference type="Pfam" id="PF01464">
    <property type="entry name" value="SLT"/>
    <property type="match status" value="1"/>
</dbReference>
<dbReference type="OrthoDB" id="8565485at2"/>
<proteinExistence type="predicted"/>
<dbReference type="InterPro" id="IPR008258">
    <property type="entry name" value="Transglycosylase_SLT_dom_1"/>
</dbReference>
<feature type="domain" description="Transglycosylase SLT" evidence="1">
    <location>
        <begin position="8"/>
        <end position="121"/>
    </location>
</feature>
<comment type="caution">
    <text evidence="2">The sequence shown here is derived from an EMBL/GenBank/DDBJ whole genome shotgun (WGS) entry which is preliminary data.</text>
</comment>
<dbReference type="SUPFAM" id="SSF53955">
    <property type="entry name" value="Lysozyme-like"/>
    <property type="match status" value="1"/>
</dbReference>
<dbReference type="Proteomes" id="UP000193118">
    <property type="component" value="Unassembled WGS sequence"/>
</dbReference>
<dbReference type="CDD" id="cd16892">
    <property type="entry name" value="LT_VirB1-like"/>
    <property type="match status" value="1"/>
</dbReference>
<name>A0A1X3D1W7_9NEIS</name>
<keyword evidence="3" id="KW-1185">Reference proteome</keyword>
<sequence length="212" mass="23306">MIDCGNLHVPPTVMQHVVRVESSFNPYAIGVVKGRLSRQPKNLPEALATVKMLEEAGYNFSVGIAQVNRYNLKKYGLSSYSKAFDVCSNLRAGSKILQECYISAGRNWGKAFSCYYSGNFVTGFRHGYVQKVFNSMRKYGGSQAITVSPDTVSVAKVTRAAKMEADTTPRSKTISRPRVAVATSSAISRQPVSDVKAQSEAGRELRDRAFVF</sequence>
<dbReference type="Gene3D" id="1.10.530.10">
    <property type="match status" value="1"/>
</dbReference>
<dbReference type="RefSeq" id="WP_085367020.1">
    <property type="nucleotide sequence ID" value="NZ_CAUJPZ010000068.1"/>
</dbReference>
<dbReference type="InterPro" id="IPR023346">
    <property type="entry name" value="Lysozyme-like_dom_sf"/>
</dbReference>
<organism evidence="2 3">
    <name type="scientific">Neisseria dentiae</name>
    <dbReference type="NCBI Taxonomy" id="194197"/>
    <lineage>
        <taxon>Bacteria</taxon>
        <taxon>Pseudomonadati</taxon>
        <taxon>Pseudomonadota</taxon>
        <taxon>Betaproteobacteria</taxon>
        <taxon>Neisseriales</taxon>
        <taxon>Neisseriaceae</taxon>
        <taxon>Neisseria</taxon>
    </lineage>
</organism>
<evidence type="ECO:0000313" key="3">
    <source>
        <dbReference type="Proteomes" id="UP000193118"/>
    </source>
</evidence>
<dbReference type="GeneID" id="94581061"/>
<dbReference type="STRING" id="194197.BWD09_11940"/>
<accession>A0A1X3D1W7</accession>
<gene>
    <name evidence="2" type="ORF">BWD09_11940</name>
</gene>